<comment type="caution">
    <text evidence="1">The sequence shown here is derived from an EMBL/GenBank/DDBJ whole genome shotgun (WGS) entry which is preliminary data.</text>
</comment>
<organism evidence="1 2">
    <name type="scientific">Nephila pilipes</name>
    <name type="common">Giant wood spider</name>
    <name type="synonym">Nephila maculata</name>
    <dbReference type="NCBI Taxonomy" id="299642"/>
    <lineage>
        <taxon>Eukaryota</taxon>
        <taxon>Metazoa</taxon>
        <taxon>Ecdysozoa</taxon>
        <taxon>Arthropoda</taxon>
        <taxon>Chelicerata</taxon>
        <taxon>Arachnida</taxon>
        <taxon>Araneae</taxon>
        <taxon>Araneomorphae</taxon>
        <taxon>Entelegynae</taxon>
        <taxon>Araneoidea</taxon>
        <taxon>Nephilidae</taxon>
        <taxon>Nephila</taxon>
    </lineage>
</organism>
<accession>A0A8X6NH37</accession>
<name>A0A8X6NH37_NEPPI</name>
<sequence length="87" mass="10085">MTLPAHLWKPGTRFLGSIGRTRFFGSLERFPYLQMYVTEVLKLKMEQVAKVRNSPWPPRSDQLFSPPSWGQKLPPATERVRIDSGIR</sequence>
<evidence type="ECO:0000313" key="1">
    <source>
        <dbReference type="EMBL" id="GFT14241.1"/>
    </source>
</evidence>
<reference evidence="1" key="1">
    <citation type="submission" date="2020-08" db="EMBL/GenBank/DDBJ databases">
        <title>Multicomponent nature underlies the extraordinary mechanical properties of spider dragline silk.</title>
        <authorList>
            <person name="Kono N."/>
            <person name="Nakamura H."/>
            <person name="Mori M."/>
            <person name="Yoshida Y."/>
            <person name="Ohtoshi R."/>
            <person name="Malay A.D."/>
            <person name="Moran D.A.P."/>
            <person name="Tomita M."/>
            <person name="Numata K."/>
            <person name="Arakawa K."/>
        </authorList>
    </citation>
    <scope>NUCLEOTIDE SEQUENCE</scope>
</reference>
<gene>
    <name evidence="1" type="ORF">NPIL_390281</name>
</gene>
<dbReference type="Proteomes" id="UP000887013">
    <property type="component" value="Unassembled WGS sequence"/>
</dbReference>
<keyword evidence="2" id="KW-1185">Reference proteome</keyword>
<protein>
    <submittedName>
        <fullName evidence="1">Uncharacterized protein</fullName>
    </submittedName>
</protein>
<dbReference type="AlphaFoldDB" id="A0A8X6NH37"/>
<dbReference type="EMBL" id="BMAW01009525">
    <property type="protein sequence ID" value="GFT14241.1"/>
    <property type="molecule type" value="Genomic_DNA"/>
</dbReference>
<evidence type="ECO:0000313" key="2">
    <source>
        <dbReference type="Proteomes" id="UP000887013"/>
    </source>
</evidence>
<proteinExistence type="predicted"/>